<dbReference type="STRING" id="1109443.G4TMI6"/>
<proteinExistence type="predicted"/>
<comment type="caution">
    <text evidence="2">The sequence shown here is derived from an EMBL/GenBank/DDBJ whole genome shotgun (WGS) entry which is preliminary data.</text>
</comment>
<sequence length="270" mass="30409">MAERQDNWSATEYNNTASFVYSDKFTRPVLDLLQPAKSQRILDLGCGSGELTKALMDVVGPEGYVLGLDSSRNMIDKAISNGVVDVRVMDVQKIAWEYGSSTGLVEHSFDAVFTNAALHWCKESPTDVVKNAWSALKPQGRFVGEMGGFTNLCGLRLSLHRVLRRRGHDPRVRDPWYFPSDTAYKGMLESVGFNVETIGLYPRLTPVPNGLKAWLDLFVRRSMLSDLSDAEADEILDEVVKECEVDMRDEEGNWHIMYVRLRWKATKPAA</sequence>
<evidence type="ECO:0000313" key="3">
    <source>
        <dbReference type="Proteomes" id="UP000007148"/>
    </source>
</evidence>
<name>G4TMI6_SERID</name>
<dbReference type="Proteomes" id="UP000007148">
    <property type="component" value="Unassembled WGS sequence"/>
</dbReference>
<dbReference type="GO" id="GO:0008757">
    <property type="term" value="F:S-adenosylmethionine-dependent methyltransferase activity"/>
    <property type="evidence" value="ECO:0007669"/>
    <property type="project" value="InterPro"/>
</dbReference>
<organism evidence="2 3">
    <name type="scientific">Serendipita indica (strain DSM 11827)</name>
    <name type="common">Root endophyte fungus</name>
    <name type="synonym">Piriformospora indica</name>
    <dbReference type="NCBI Taxonomy" id="1109443"/>
    <lineage>
        <taxon>Eukaryota</taxon>
        <taxon>Fungi</taxon>
        <taxon>Dikarya</taxon>
        <taxon>Basidiomycota</taxon>
        <taxon>Agaricomycotina</taxon>
        <taxon>Agaricomycetes</taxon>
        <taxon>Sebacinales</taxon>
        <taxon>Serendipitaceae</taxon>
        <taxon>Serendipita</taxon>
    </lineage>
</organism>
<dbReference type="Gene3D" id="3.40.50.150">
    <property type="entry name" value="Vaccinia Virus protein VP39"/>
    <property type="match status" value="1"/>
</dbReference>
<dbReference type="InParanoid" id="G4TMI6"/>
<dbReference type="EMBL" id="CAFZ01000169">
    <property type="protein sequence ID" value="CCA72535.1"/>
    <property type="molecule type" value="Genomic_DNA"/>
</dbReference>
<dbReference type="Pfam" id="PF08241">
    <property type="entry name" value="Methyltransf_11"/>
    <property type="match status" value="1"/>
</dbReference>
<dbReference type="OMA" id="WYFPSIG"/>
<dbReference type="PANTHER" id="PTHR43861">
    <property type="entry name" value="TRANS-ACONITATE 2-METHYLTRANSFERASE-RELATED"/>
    <property type="match status" value="1"/>
</dbReference>
<dbReference type="InterPro" id="IPR029063">
    <property type="entry name" value="SAM-dependent_MTases_sf"/>
</dbReference>
<accession>G4TMI6</accession>
<dbReference type="AlphaFoldDB" id="G4TMI6"/>
<gene>
    <name evidence="2" type="ORF">PIIN_06472</name>
</gene>
<evidence type="ECO:0000313" key="2">
    <source>
        <dbReference type="EMBL" id="CCA72535.1"/>
    </source>
</evidence>
<evidence type="ECO:0000259" key="1">
    <source>
        <dbReference type="Pfam" id="PF08241"/>
    </source>
</evidence>
<dbReference type="CDD" id="cd02440">
    <property type="entry name" value="AdoMet_MTases"/>
    <property type="match status" value="1"/>
</dbReference>
<reference evidence="2 3" key="1">
    <citation type="journal article" date="2011" name="PLoS Pathog.">
        <title>Endophytic Life Strategies Decoded by Genome and Transcriptome Analyses of the Mutualistic Root Symbiont Piriformospora indica.</title>
        <authorList>
            <person name="Zuccaro A."/>
            <person name="Lahrmann U."/>
            <person name="Guldener U."/>
            <person name="Langen G."/>
            <person name="Pfiffi S."/>
            <person name="Biedenkopf D."/>
            <person name="Wong P."/>
            <person name="Samans B."/>
            <person name="Grimm C."/>
            <person name="Basiewicz M."/>
            <person name="Murat C."/>
            <person name="Martin F."/>
            <person name="Kogel K.H."/>
        </authorList>
    </citation>
    <scope>NUCLEOTIDE SEQUENCE [LARGE SCALE GENOMIC DNA]</scope>
    <source>
        <strain evidence="2 3">DSM 11827</strain>
    </source>
</reference>
<dbReference type="eggNOG" id="ENOG502RZIN">
    <property type="taxonomic scope" value="Eukaryota"/>
</dbReference>
<protein>
    <recommendedName>
        <fullName evidence="1">Methyltransferase type 11 domain-containing protein</fullName>
    </recommendedName>
</protein>
<dbReference type="SUPFAM" id="SSF53335">
    <property type="entry name" value="S-adenosyl-L-methionine-dependent methyltransferases"/>
    <property type="match status" value="1"/>
</dbReference>
<dbReference type="OrthoDB" id="10017101at2759"/>
<dbReference type="HOGENOM" id="CLU_037990_5_3_1"/>
<dbReference type="PANTHER" id="PTHR43861:SF1">
    <property type="entry name" value="TRANS-ACONITATE 2-METHYLTRANSFERASE"/>
    <property type="match status" value="1"/>
</dbReference>
<feature type="domain" description="Methyltransferase type 11" evidence="1">
    <location>
        <begin position="42"/>
        <end position="143"/>
    </location>
</feature>
<keyword evidence="3" id="KW-1185">Reference proteome</keyword>
<dbReference type="InterPro" id="IPR013216">
    <property type="entry name" value="Methyltransf_11"/>
</dbReference>